<name>A0ABP0RBN5_9DINO</name>
<gene>
    <name evidence="3" type="ORF">SCF082_LOCUS45347</name>
</gene>
<dbReference type="EMBL" id="CAXAMM010040984">
    <property type="protein sequence ID" value="CAK9096611.1"/>
    <property type="molecule type" value="Genomic_DNA"/>
</dbReference>
<feature type="region of interest" description="Disordered" evidence="1">
    <location>
        <begin position="1"/>
        <end position="50"/>
    </location>
</feature>
<evidence type="ECO:0000256" key="2">
    <source>
        <dbReference type="SAM" id="Phobius"/>
    </source>
</evidence>
<protein>
    <submittedName>
        <fullName evidence="3">RCC1 and BTB domain-containing protein 2</fullName>
    </submittedName>
</protein>
<keyword evidence="4" id="KW-1185">Reference proteome</keyword>
<evidence type="ECO:0000313" key="3">
    <source>
        <dbReference type="EMBL" id="CAK9096611.1"/>
    </source>
</evidence>
<feature type="transmembrane region" description="Helical" evidence="2">
    <location>
        <begin position="132"/>
        <end position="154"/>
    </location>
</feature>
<accession>A0ABP0RBN5</accession>
<sequence>MASSSSSSQPEGSLPVVLGRTNPPVPTISTKSILTKTSEKSVEAQPTEPENGEAIHGQVFVAVNITRGMPWFRKDAEPGWFVVGGRRAAERLNADWLDKKDLGQLCEDITRLGNHLHLFEDEPYVLCKSEKYCSFCLFLMTAVFVFITVAISVLNQEHSAALMITSGVLLGVTTMCCFCMNFRRRRMMDWEALLEALAIFCR</sequence>
<feature type="transmembrane region" description="Helical" evidence="2">
    <location>
        <begin position="160"/>
        <end position="180"/>
    </location>
</feature>
<keyword evidence="2" id="KW-1133">Transmembrane helix</keyword>
<proteinExistence type="predicted"/>
<keyword evidence="2" id="KW-0812">Transmembrane</keyword>
<reference evidence="3 4" key="1">
    <citation type="submission" date="2024-02" db="EMBL/GenBank/DDBJ databases">
        <authorList>
            <person name="Chen Y."/>
            <person name="Shah S."/>
            <person name="Dougan E. K."/>
            <person name="Thang M."/>
            <person name="Chan C."/>
        </authorList>
    </citation>
    <scope>NUCLEOTIDE SEQUENCE [LARGE SCALE GENOMIC DNA]</scope>
</reference>
<dbReference type="Proteomes" id="UP001642464">
    <property type="component" value="Unassembled WGS sequence"/>
</dbReference>
<evidence type="ECO:0000256" key="1">
    <source>
        <dbReference type="SAM" id="MobiDB-lite"/>
    </source>
</evidence>
<keyword evidence="2" id="KW-0472">Membrane</keyword>
<evidence type="ECO:0000313" key="4">
    <source>
        <dbReference type="Proteomes" id="UP001642464"/>
    </source>
</evidence>
<organism evidence="3 4">
    <name type="scientific">Durusdinium trenchii</name>
    <dbReference type="NCBI Taxonomy" id="1381693"/>
    <lineage>
        <taxon>Eukaryota</taxon>
        <taxon>Sar</taxon>
        <taxon>Alveolata</taxon>
        <taxon>Dinophyceae</taxon>
        <taxon>Suessiales</taxon>
        <taxon>Symbiodiniaceae</taxon>
        <taxon>Durusdinium</taxon>
    </lineage>
</organism>
<feature type="compositionally biased region" description="Low complexity" evidence="1">
    <location>
        <begin position="27"/>
        <end position="36"/>
    </location>
</feature>
<comment type="caution">
    <text evidence="3">The sequence shown here is derived from an EMBL/GenBank/DDBJ whole genome shotgun (WGS) entry which is preliminary data.</text>
</comment>